<protein>
    <recommendedName>
        <fullName evidence="4">Yip1 domain-containing protein</fullName>
    </recommendedName>
</protein>
<keyword evidence="1" id="KW-0812">Transmembrane</keyword>
<gene>
    <name evidence="2" type="ORF">NBRC116598_41310</name>
</gene>
<organism evidence="2 3">
    <name type="scientific">Pseudophaeobacter arcticus</name>
    <dbReference type="NCBI Taxonomy" id="385492"/>
    <lineage>
        <taxon>Bacteria</taxon>
        <taxon>Pseudomonadati</taxon>
        <taxon>Pseudomonadota</taxon>
        <taxon>Alphaproteobacteria</taxon>
        <taxon>Rhodobacterales</taxon>
        <taxon>Paracoccaceae</taxon>
        <taxon>Pseudophaeobacter</taxon>
    </lineage>
</organism>
<keyword evidence="1" id="KW-0472">Membrane</keyword>
<keyword evidence="1" id="KW-1133">Transmembrane helix</keyword>
<proteinExistence type="predicted"/>
<evidence type="ECO:0000313" key="2">
    <source>
        <dbReference type="EMBL" id="GAA6198686.1"/>
    </source>
</evidence>
<dbReference type="EMBL" id="BAABWU010000028">
    <property type="protein sequence ID" value="GAA6198686.1"/>
    <property type="molecule type" value="Genomic_DNA"/>
</dbReference>
<reference evidence="2 3" key="1">
    <citation type="submission" date="2024-04" db="EMBL/GenBank/DDBJ databases">
        <title>Draft genome sequence of Pseudophaeobacter arcticus NBRC 116598.</title>
        <authorList>
            <person name="Miyakawa T."/>
            <person name="Kusuya Y."/>
            <person name="Miura T."/>
        </authorList>
    </citation>
    <scope>NUCLEOTIDE SEQUENCE [LARGE SCALE GENOMIC DNA]</scope>
    <source>
        <strain evidence="2 3">SU-CL00105</strain>
    </source>
</reference>
<dbReference type="Proteomes" id="UP001441944">
    <property type="component" value="Unassembled WGS sequence"/>
</dbReference>
<evidence type="ECO:0008006" key="4">
    <source>
        <dbReference type="Google" id="ProtNLM"/>
    </source>
</evidence>
<sequence length="93" mass="10485">MLLYYKAIDALPQMLGEDPWPVFWLVEFLAVCGLILWVWVALYSSQQVWLTFVGRWGRLGAALATLASFFGGVLLSSIVFIVLLSEQIGYLEN</sequence>
<keyword evidence="3" id="KW-1185">Reference proteome</keyword>
<evidence type="ECO:0000313" key="3">
    <source>
        <dbReference type="Proteomes" id="UP001441944"/>
    </source>
</evidence>
<name>A0ABQ0AS30_9RHOB</name>
<evidence type="ECO:0000256" key="1">
    <source>
        <dbReference type="SAM" id="Phobius"/>
    </source>
</evidence>
<feature type="transmembrane region" description="Helical" evidence="1">
    <location>
        <begin position="20"/>
        <end position="42"/>
    </location>
</feature>
<accession>A0ABQ0AS30</accession>
<feature type="transmembrane region" description="Helical" evidence="1">
    <location>
        <begin position="63"/>
        <end position="84"/>
    </location>
</feature>
<comment type="caution">
    <text evidence="2">The sequence shown here is derived from an EMBL/GenBank/DDBJ whole genome shotgun (WGS) entry which is preliminary data.</text>
</comment>